<gene>
    <name evidence="1" type="ORF">H5410_034917</name>
</gene>
<protein>
    <submittedName>
        <fullName evidence="1">Uncharacterized protein</fullName>
    </submittedName>
</protein>
<dbReference type="EMBL" id="JACXVP010000007">
    <property type="protein sequence ID" value="KAG5593685.1"/>
    <property type="molecule type" value="Genomic_DNA"/>
</dbReference>
<name>A0A9J5Y0G4_SOLCO</name>
<organism evidence="1 2">
    <name type="scientific">Solanum commersonii</name>
    <name type="common">Commerson's wild potato</name>
    <name type="synonym">Commerson's nightshade</name>
    <dbReference type="NCBI Taxonomy" id="4109"/>
    <lineage>
        <taxon>Eukaryota</taxon>
        <taxon>Viridiplantae</taxon>
        <taxon>Streptophyta</taxon>
        <taxon>Embryophyta</taxon>
        <taxon>Tracheophyta</taxon>
        <taxon>Spermatophyta</taxon>
        <taxon>Magnoliopsida</taxon>
        <taxon>eudicotyledons</taxon>
        <taxon>Gunneridae</taxon>
        <taxon>Pentapetalae</taxon>
        <taxon>asterids</taxon>
        <taxon>lamiids</taxon>
        <taxon>Solanales</taxon>
        <taxon>Solanaceae</taxon>
        <taxon>Solanoideae</taxon>
        <taxon>Solaneae</taxon>
        <taxon>Solanum</taxon>
    </lineage>
</organism>
<proteinExistence type="predicted"/>
<evidence type="ECO:0000313" key="1">
    <source>
        <dbReference type="EMBL" id="KAG5593685.1"/>
    </source>
</evidence>
<dbReference type="AlphaFoldDB" id="A0A9J5Y0G4"/>
<evidence type="ECO:0000313" key="2">
    <source>
        <dbReference type="Proteomes" id="UP000824120"/>
    </source>
</evidence>
<reference evidence="1 2" key="1">
    <citation type="submission" date="2020-09" db="EMBL/GenBank/DDBJ databases">
        <title>De no assembly of potato wild relative species, Solanum commersonii.</title>
        <authorList>
            <person name="Cho K."/>
        </authorList>
    </citation>
    <scope>NUCLEOTIDE SEQUENCE [LARGE SCALE GENOMIC DNA]</scope>
    <source>
        <strain evidence="1">LZ3.2</strain>
        <tissue evidence="1">Leaf</tissue>
    </source>
</reference>
<dbReference type="Proteomes" id="UP000824120">
    <property type="component" value="Chromosome 7"/>
</dbReference>
<accession>A0A9J5Y0G4</accession>
<keyword evidence="2" id="KW-1185">Reference proteome</keyword>
<sequence>MTCMFWYAKVQQLHTVNSSESTQVFARSSWYSLFKFKRCPEHEYHSALPKGIQEDYESYEMVKMDPIDT</sequence>
<comment type="caution">
    <text evidence="1">The sequence shown here is derived from an EMBL/GenBank/DDBJ whole genome shotgun (WGS) entry which is preliminary data.</text>
</comment>